<comment type="caution">
    <text evidence="11">The sequence shown here is derived from an EMBL/GenBank/DDBJ whole genome shotgun (WGS) entry which is preliminary data.</text>
</comment>
<dbReference type="AlphaFoldDB" id="A0AA36GCX4"/>
<dbReference type="GO" id="GO:0005829">
    <property type="term" value="C:cytosol"/>
    <property type="evidence" value="ECO:0007669"/>
    <property type="project" value="TreeGrafter"/>
</dbReference>
<evidence type="ECO:0000256" key="7">
    <source>
        <dbReference type="ARBA" id="ARBA00022927"/>
    </source>
</evidence>
<evidence type="ECO:0000256" key="3">
    <source>
        <dbReference type="ARBA" id="ARBA00017573"/>
    </source>
</evidence>
<keyword evidence="4" id="KW-0813">Transport</keyword>
<gene>
    <name evidence="11" type="ORF">MSPICULIGERA_LOCUS25618</name>
</gene>
<dbReference type="GO" id="GO:0061723">
    <property type="term" value="P:glycophagy"/>
    <property type="evidence" value="ECO:0007669"/>
    <property type="project" value="TreeGrafter"/>
</dbReference>
<keyword evidence="12" id="KW-1185">Reference proteome</keyword>
<keyword evidence="5" id="KW-0963">Cytoplasm</keyword>
<evidence type="ECO:0000313" key="12">
    <source>
        <dbReference type="Proteomes" id="UP001177023"/>
    </source>
</evidence>
<evidence type="ECO:0000256" key="4">
    <source>
        <dbReference type="ARBA" id="ARBA00022448"/>
    </source>
</evidence>
<name>A0AA36GCX4_9BILA</name>
<dbReference type="PANTHER" id="PTHR12866:SF2">
    <property type="entry name" value="UBIQUITIN-LIKE-CONJUGATING ENZYME ATG3"/>
    <property type="match status" value="1"/>
</dbReference>
<dbReference type="InterPro" id="IPR007135">
    <property type="entry name" value="Atg3/Atg10"/>
</dbReference>
<accession>A0AA36GCX4</accession>
<comment type="similarity">
    <text evidence="2">Belongs to the ATG3 family.</text>
</comment>
<dbReference type="Pfam" id="PF03987">
    <property type="entry name" value="Autophagy_act_C"/>
    <property type="match status" value="1"/>
</dbReference>
<evidence type="ECO:0000256" key="6">
    <source>
        <dbReference type="ARBA" id="ARBA00022786"/>
    </source>
</evidence>
<dbReference type="GO" id="GO:0000407">
    <property type="term" value="C:phagophore assembly site"/>
    <property type="evidence" value="ECO:0007669"/>
    <property type="project" value="TreeGrafter"/>
</dbReference>
<protein>
    <recommendedName>
        <fullName evidence="3">Ubiquitin-like-conjugating enzyme ATG3</fullName>
    </recommendedName>
    <alternativeName>
        <fullName evidence="9">Autophagy-related protein 3</fullName>
    </alternativeName>
</protein>
<keyword evidence="8" id="KW-0072">Autophagy</keyword>
<evidence type="ECO:0000256" key="1">
    <source>
        <dbReference type="ARBA" id="ARBA00004496"/>
    </source>
</evidence>
<dbReference type="GO" id="GO:0044804">
    <property type="term" value="P:nucleophagy"/>
    <property type="evidence" value="ECO:0007669"/>
    <property type="project" value="TreeGrafter"/>
</dbReference>
<dbReference type="Proteomes" id="UP001177023">
    <property type="component" value="Unassembled WGS sequence"/>
</dbReference>
<reference evidence="11" key="1">
    <citation type="submission" date="2023-06" db="EMBL/GenBank/DDBJ databases">
        <authorList>
            <person name="Delattre M."/>
        </authorList>
    </citation>
    <scope>NUCLEOTIDE SEQUENCE</scope>
    <source>
        <strain evidence="11">AF72</strain>
    </source>
</reference>
<dbReference type="EMBL" id="CATQJA010002710">
    <property type="protein sequence ID" value="CAJ0587663.1"/>
    <property type="molecule type" value="Genomic_DNA"/>
</dbReference>
<dbReference type="Gene3D" id="3.30.1460.50">
    <property type="match status" value="1"/>
</dbReference>
<evidence type="ECO:0000256" key="8">
    <source>
        <dbReference type="ARBA" id="ARBA00023006"/>
    </source>
</evidence>
<dbReference type="GO" id="GO:0000045">
    <property type="term" value="P:autophagosome assembly"/>
    <property type="evidence" value="ECO:0007669"/>
    <property type="project" value="TreeGrafter"/>
</dbReference>
<organism evidence="11 12">
    <name type="scientific">Mesorhabditis spiculigera</name>
    <dbReference type="NCBI Taxonomy" id="96644"/>
    <lineage>
        <taxon>Eukaryota</taxon>
        <taxon>Metazoa</taxon>
        <taxon>Ecdysozoa</taxon>
        <taxon>Nematoda</taxon>
        <taxon>Chromadorea</taxon>
        <taxon>Rhabditida</taxon>
        <taxon>Rhabditina</taxon>
        <taxon>Rhabditomorpha</taxon>
        <taxon>Rhabditoidea</taxon>
        <taxon>Rhabditidae</taxon>
        <taxon>Mesorhabditinae</taxon>
        <taxon>Mesorhabditis</taxon>
    </lineage>
</organism>
<comment type="subcellular location">
    <subcellularLocation>
        <location evidence="1">Cytoplasm</location>
    </subcellularLocation>
</comment>
<evidence type="ECO:0000256" key="9">
    <source>
        <dbReference type="ARBA" id="ARBA00034553"/>
    </source>
</evidence>
<evidence type="ECO:0000256" key="10">
    <source>
        <dbReference type="SAM" id="MobiDB-lite"/>
    </source>
</evidence>
<dbReference type="GO" id="GO:0015031">
    <property type="term" value="P:protein transport"/>
    <property type="evidence" value="ECO:0007669"/>
    <property type="project" value="UniProtKB-KW"/>
</dbReference>
<dbReference type="GO" id="GO:0000422">
    <property type="term" value="P:autophagy of mitochondrion"/>
    <property type="evidence" value="ECO:0007669"/>
    <property type="project" value="TreeGrafter"/>
</dbReference>
<dbReference type="PANTHER" id="PTHR12866">
    <property type="entry name" value="UBIQUITIN-LIKE-CONJUGATING ENZYME ATG3"/>
    <property type="match status" value="1"/>
</dbReference>
<sequence length="304" mass="34811">MDDIRNKLTQFAIGVGEKFTPVLKESKFLETGVLTPEEFVVAGDHLVHHCPTWQWARASDSSKTRDYLPADKQFLITRNVPCRQRCRQMEYDPRQEKVLSTDEIGAEEGFAGDEDSGWVDTHHYHQQPQQVAMDLDQPSEKTASNEADDDDEVDLDALVDSGDLEEADPNRFVAHQEQRGAAEVEKPRTYDLHITYDKFYQVPRLWLGGYDHDRRPLTADAMNEDFSADHAKKTITIETHPHIEGPPMASVHPCRHAETMKRLCDQLTENGKELGVHQYMLVFLKFVQAVVPTIEYDYTKSIKL</sequence>
<keyword evidence="7" id="KW-0653">Protein transport</keyword>
<evidence type="ECO:0000313" key="11">
    <source>
        <dbReference type="EMBL" id="CAJ0587663.1"/>
    </source>
</evidence>
<evidence type="ECO:0000256" key="2">
    <source>
        <dbReference type="ARBA" id="ARBA00007683"/>
    </source>
</evidence>
<proteinExistence type="inferred from homology"/>
<dbReference type="GO" id="GO:0019776">
    <property type="term" value="F:Atg8-family ligase activity"/>
    <property type="evidence" value="ECO:0007669"/>
    <property type="project" value="TreeGrafter"/>
</dbReference>
<dbReference type="FunFam" id="3.30.1460.50:FF:000003">
    <property type="entry name" value="Autophagy-related protein 3"/>
    <property type="match status" value="1"/>
</dbReference>
<feature type="non-terminal residue" evidence="11">
    <location>
        <position position="304"/>
    </location>
</feature>
<feature type="region of interest" description="Disordered" evidence="10">
    <location>
        <begin position="125"/>
        <end position="151"/>
    </location>
</feature>
<keyword evidence="6" id="KW-0833">Ubl conjugation pathway</keyword>
<evidence type="ECO:0000256" key="5">
    <source>
        <dbReference type="ARBA" id="ARBA00022490"/>
    </source>
</evidence>